<dbReference type="InterPro" id="IPR029066">
    <property type="entry name" value="PLP-binding_barrel"/>
</dbReference>
<proteinExistence type="predicted"/>
<dbReference type="EMBL" id="CP031356">
    <property type="protein sequence ID" value="AXK44840.1"/>
    <property type="molecule type" value="Genomic_DNA"/>
</dbReference>
<evidence type="ECO:0000313" key="4">
    <source>
        <dbReference type="Proteomes" id="UP000254236"/>
    </source>
</evidence>
<dbReference type="Proteomes" id="UP000254236">
    <property type="component" value="Chromosome"/>
</dbReference>
<sequence length="403" mass="42396">MPLPRDLRRLDALLVREGWCERPMAVLDLDAFDANAADLARRAGGTPVRVASKSLRVRALLERALARPGFAGILAYTLPEALWLVHHGARDVVVAYPTAERGALRRLAADPACLRAITLMVDEIAQLDLLLEATADLAPRAGDLRLRVALEVDVSYAPLPGVRLGALRSPQRSPAQVTALAQQVLSRPRLHLVGLMAYEGQIAGVGDAARSPRGAAVRAMKRLSRADVAARRAEAVAAVQALTALEFVNGGGTGSVESTVAEEAVTEVAAGSGLIGPGLFDHYRGVRPRPALHLGVSVVRRPAPGVATLLGGGWIASGVPGADRLPALAHPPGLAYAPQEAAGEVQTPVRGRAADELRVGDTVWLRHAKAGEPAEHVNRYVLVQGEEVVGSVPTYRGEGASFL</sequence>
<dbReference type="RefSeq" id="WP_115412593.1">
    <property type="nucleotide sequence ID" value="NZ_CP031356.1"/>
</dbReference>
<dbReference type="GO" id="GO:0008721">
    <property type="term" value="F:D-serine ammonia-lyase activity"/>
    <property type="evidence" value="ECO:0007669"/>
    <property type="project" value="TreeGrafter"/>
</dbReference>
<dbReference type="InterPro" id="IPR051466">
    <property type="entry name" value="D-amino_acid_metab_enzyme"/>
</dbReference>
<feature type="domain" description="Alanine racemase N-terminal" evidence="1">
    <location>
        <begin position="28"/>
        <end position="274"/>
    </location>
</feature>
<dbReference type="KEGG" id="bsau:DWV08_03805"/>
<dbReference type="Gene3D" id="3.20.20.10">
    <property type="entry name" value="Alanine racemase"/>
    <property type="match status" value="1"/>
</dbReference>
<gene>
    <name evidence="2" type="ORF">DWV08_03805</name>
    <name evidence="3" type="ORF">DXU92_16840</name>
</gene>
<accession>A0A345YLN8</accession>
<organism evidence="3 5">
    <name type="scientific">Brachybacterium saurashtrense</name>
    <dbReference type="NCBI Taxonomy" id="556288"/>
    <lineage>
        <taxon>Bacteria</taxon>
        <taxon>Bacillati</taxon>
        <taxon>Actinomycetota</taxon>
        <taxon>Actinomycetes</taxon>
        <taxon>Micrococcales</taxon>
        <taxon>Dermabacteraceae</taxon>
        <taxon>Brachybacterium</taxon>
    </lineage>
</organism>
<reference evidence="3 5" key="2">
    <citation type="submission" date="2018-08" db="EMBL/GenBank/DDBJ databases">
        <title>Brachybacterium saurashtrense DSM 23186.</title>
        <authorList>
            <person name="Li Y."/>
        </authorList>
    </citation>
    <scope>NUCLEOTIDE SEQUENCE [LARGE SCALE GENOMIC DNA]</scope>
    <source>
        <strain evidence="3 5">DSM 23186</strain>
    </source>
</reference>
<protein>
    <submittedName>
        <fullName evidence="3">Amino acid deaminase/aldolase</fullName>
    </submittedName>
</protein>
<dbReference type="PANTHER" id="PTHR28004:SF2">
    <property type="entry name" value="D-SERINE DEHYDRATASE"/>
    <property type="match status" value="1"/>
</dbReference>
<dbReference type="SUPFAM" id="SSF51419">
    <property type="entry name" value="PLP-binding barrel"/>
    <property type="match status" value="1"/>
</dbReference>
<dbReference type="EMBL" id="QSWH01000013">
    <property type="protein sequence ID" value="RRR20816.1"/>
    <property type="molecule type" value="Genomic_DNA"/>
</dbReference>
<dbReference type="AlphaFoldDB" id="A0A345YLN8"/>
<dbReference type="GO" id="GO:0036088">
    <property type="term" value="P:D-serine catabolic process"/>
    <property type="evidence" value="ECO:0007669"/>
    <property type="project" value="TreeGrafter"/>
</dbReference>
<dbReference type="InterPro" id="IPR001608">
    <property type="entry name" value="Ala_racemase_N"/>
</dbReference>
<reference evidence="2 4" key="1">
    <citation type="submission" date="2018-07" db="EMBL/GenBank/DDBJ databases">
        <title>Brachybacterium saurashtrense DSM 23186 genome sequence.</title>
        <authorList>
            <person name="Guo L."/>
        </authorList>
    </citation>
    <scope>NUCLEOTIDE SEQUENCE [LARGE SCALE GENOMIC DNA]</scope>
    <source>
        <strain evidence="2 4">DSM 23186</strain>
    </source>
</reference>
<evidence type="ECO:0000313" key="5">
    <source>
        <dbReference type="Proteomes" id="UP000282185"/>
    </source>
</evidence>
<keyword evidence="4" id="KW-1185">Reference proteome</keyword>
<dbReference type="PANTHER" id="PTHR28004">
    <property type="entry name" value="ZGC:162816-RELATED"/>
    <property type="match status" value="1"/>
</dbReference>
<name>A0A345YLN8_9MICO</name>
<evidence type="ECO:0000313" key="3">
    <source>
        <dbReference type="EMBL" id="RRR20816.1"/>
    </source>
</evidence>
<evidence type="ECO:0000313" key="2">
    <source>
        <dbReference type="EMBL" id="AXK44840.1"/>
    </source>
</evidence>
<dbReference type="Pfam" id="PF01168">
    <property type="entry name" value="Ala_racemase_N"/>
    <property type="match status" value="1"/>
</dbReference>
<dbReference type="OrthoDB" id="2445260at2"/>
<evidence type="ECO:0000259" key="1">
    <source>
        <dbReference type="Pfam" id="PF01168"/>
    </source>
</evidence>
<dbReference type="Proteomes" id="UP000282185">
    <property type="component" value="Unassembled WGS sequence"/>
</dbReference>